<dbReference type="Proteomes" id="UP000095284">
    <property type="component" value="Unplaced"/>
</dbReference>
<name>A0A1I7S324_BURXY</name>
<feature type="compositionally biased region" description="Polar residues" evidence="1">
    <location>
        <begin position="299"/>
        <end position="318"/>
    </location>
</feature>
<protein>
    <submittedName>
        <fullName evidence="3">Serine/arginine repetitive matrix protein 2</fullName>
    </submittedName>
</protein>
<evidence type="ECO:0000313" key="3">
    <source>
        <dbReference type="WBParaSite" id="BXY_0740400.1"/>
    </source>
</evidence>
<feature type="compositionally biased region" description="Low complexity" evidence="1">
    <location>
        <begin position="418"/>
        <end position="437"/>
    </location>
</feature>
<evidence type="ECO:0000313" key="2">
    <source>
        <dbReference type="Proteomes" id="UP000095284"/>
    </source>
</evidence>
<dbReference type="AlphaFoldDB" id="A0A1I7S324"/>
<dbReference type="WBParaSite" id="BXY_0740400.1">
    <property type="protein sequence ID" value="BXY_0740400.1"/>
    <property type="gene ID" value="BXY_0740400"/>
</dbReference>
<feature type="region of interest" description="Disordered" evidence="1">
    <location>
        <begin position="1"/>
        <end position="30"/>
    </location>
</feature>
<feature type="region of interest" description="Disordered" evidence="1">
    <location>
        <begin position="379"/>
        <end position="491"/>
    </location>
</feature>
<feature type="region of interest" description="Disordered" evidence="1">
    <location>
        <begin position="285"/>
        <end position="352"/>
    </location>
</feature>
<feature type="compositionally biased region" description="Low complexity" evidence="1">
    <location>
        <begin position="444"/>
        <end position="459"/>
    </location>
</feature>
<feature type="region of interest" description="Disordered" evidence="1">
    <location>
        <begin position="237"/>
        <end position="268"/>
    </location>
</feature>
<feature type="compositionally biased region" description="Polar residues" evidence="1">
    <location>
        <begin position="244"/>
        <end position="267"/>
    </location>
</feature>
<sequence length="594" mass="65092">MKNQENDSFNRSARSSAAADTTMDSGSSGNDFQKSAYVFESGKQYQPGPVSSSYAFEREFPALSNYQAYLPEKKHSQYELESIRNYPAGEYSNYHYVKAEELSPLHQPTAKAEIFTKKDLLRRVEQLDSGFYQPVITCGQLHFVSSGNDTTHTARSSISEAEFNDLNTAISERSLRTAKSKANSVATAKLAGSEVNLNRALLNVKRITPDDIGFLIQIPGFRESLAQFKNDRKARKYRRKENEQLTTGISASRESILAPQNQGSRQLGTLHGDLKTARQAVRLSSTSLGNLRTGRERSASSVMQFRTARDVSSPSIRQVRTGREASLSNLRTGRQNSQSGLQTPPVSPTPRRHISRFESSQLQTGRQNSLSDLIQISGLRTGRERSSSGALGSSKPVVDNRSGRGQSLQGNSSVKTGSAVSSRSPSVTTSTRSASQPRSRRSKSSASQRQSRPIPSQQANVTTAIEKQSLILTTGRSPSTSSMRTALDCESSKDVATALLPSSEDDRQLFESLNELNSVAARELRTPAAELTARECASVTEQMQRSAVHDVLHTPRDFDRRASESAANLGASLEHRIISDDSDIRTAQASESFH</sequence>
<accession>A0A1I7S324</accession>
<organism evidence="2 3">
    <name type="scientific">Bursaphelenchus xylophilus</name>
    <name type="common">Pinewood nematode worm</name>
    <name type="synonym">Aphelenchoides xylophilus</name>
    <dbReference type="NCBI Taxonomy" id="6326"/>
    <lineage>
        <taxon>Eukaryota</taxon>
        <taxon>Metazoa</taxon>
        <taxon>Ecdysozoa</taxon>
        <taxon>Nematoda</taxon>
        <taxon>Chromadorea</taxon>
        <taxon>Rhabditida</taxon>
        <taxon>Tylenchina</taxon>
        <taxon>Tylenchomorpha</taxon>
        <taxon>Aphelenchoidea</taxon>
        <taxon>Aphelenchoididae</taxon>
        <taxon>Bursaphelenchus</taxon>
    </lineage>
</organism>
<feature type="compositionally biased region" description="Low complexity" evidence="1">
    <location>
        <begin position="11"/>
        <end position="28"/>
    </location>
</feature>
<evidence type="ECO:0000256" key="1">
    <source>
        <dbReference type="SAM" id="MobiDB-lite"/>
    </source>
</evidence>
<feature type="compositionally biased region" description="Polar residues" evidence="1">
    <location>
        <begin position="326"/>
        <end position="344"/>
    </location>
</feature>
<feature type="compositionally biased region" description="Polar residues" evidence="1">
    <location>
        <begin position="1"/>
        <end position="10"/>
    </location>
</feature>
<reference evidence="3" key="1">
    <citation type="submission" date="2016-11" db="UniProtKB">
        <authorList>
            <consortium name="WormBaseParasite"/>
        </authorList>
    </citation>
    <scope>IDENTIFICATION</scope>
</reference>
<feature type="compositionally biased region" description="Polar residues" evidence="1">
    <location>
        <begin position="460"/>
        <end position="484"/>
    </location>
</feature>
<proteinExistence type="predicted"/>
<feature type="compositionally biased region" description="Polar residues" evidence="1">
    <location>
        <begin position="403"/>
        <end position="416"/>
    </location>
</feature>